<keyword evidence="3" id="KW-1185">Reference proteome</keyword>
<evidence type="ECO:0000313" key="3">
    <source>
        <dbReference type="Proteomes" id="UP000076842"/>
    </source>
</evidence>
<evidence type="ECO:0000313" key="2">
    <source>
        <dbReference type="EMBL" id="KZT53586.1"/>
    </source>
</evidence>
<accession>A0A165DUU6</accession>
<evidence type="ECO:0000256" key="1">
    <source>
        <dbReference type="SAM" id="MobiDB-lite"/>
    </source>
</evidence>
<dbReference type="AlphaFoldDB" id="A0A165DUU6"/>
<dbReference type="OrthoDB" id="3410224at2759"/>
<protein>
    <submittedName>
        <fullName evidence="2">Uncharacterized protein</fullName>
    </submittedName>
</protein>
<feature type="region of interest" description="Disordered" evidence="1">
    <location>
        <begin position="20"/>
        <end position="47"/>
    </location>
</feature>
<dbReference type="InParanoid" id="A0A165DUU6"/>
<organism evidence="2 3">
    <name type="scientific">Calocera cornea HHB12733</name>
    <dbReference type="NCBI Taxonomy" id="1353952"/>
    <lineage>
        <taxon>Eukaryota</taxon>
        <taxon>Fungi</taxon>
        <taxon>Dikarya</taxon>
        <taxon>Basidiomycota</taxon>
        <taxon>Agaricomycotina</taxon>
        <taxon>Dacrymycetes</taxon>
        <taxon>Dacrymycetales</taxon>
        <taxon>Dacrymycetaceae</taxon>
        <taxon>Calocera</taxon>
    </lineage>
</organism>
<dbReference type="Proteomes" id="UP000076842">
    <property type="component" value="Unassembled WGS sequence"/>
</dbReference>
<sequence>MFDDLRGFIEARFRGKVNLSNGNFQQGETSQGPEHQLRGLEGSPSESNDAVWDQLSGLYLGIEQARLVGNEAYEAAVLQCPLFVRGLWAPPEDPRLSPELPFEGLLQHPLLASLYALMFTPDDTSDFLTGNTRLSVIREMSYIATLLAAAANSEVPNTEMAIERDENNLYLHFYRDVIETLQRGSMQETTHLMSIWSVEVGLRMRLMSQAEGLD</sequence>
<dbReference type="EMBL" id="KV424033">
    <property type="protein sequence ID" value="KZT53586.1"/>
    <property type="molecule type" value="Genomic_DNA"/>
</dbReference>
<name>A0A165DUU6_9BASI</name>
<reference evidence="2 3" key="1">
    <citation type="journal article" date="2016" name="Mol. Biol. Evol.">
        <title>Comparative Genomics of Early-Diverging Mushroom-Forming Fungi Provides Insights into the Origins of Lignocellulose Decay Capabilities.</title>
        <authorList>
            <person name="Nagy L.G."/>
            <person name="Riley R."/>
            <person name="Tritt A."/>
            <person name="Adam C."/>
            <person name="Daum C."/>
            <person name="Floudas D."/>
            <person name="Sun H."/>
            <person name="Yadav J.S."/>
            <person name="Pangilinan J."/>
            <person name="Larsson K.H."/>
            <person name="Matsuura K."/>
            <person name="Barry K."/>
            <person name="Labutti K."/>
            <person name="Kuo R."/>
            <person name="Ohm R.A."/>
            <person name="Bhattacharya S.S."/>
            <person name="Shirouzu T."/>
            <person name="Yoshinaga Y."/>
            <person name="Martin F.M."/>
            <person name="Grigoriev I.V."/>
            <person name="Hibbett D.S."/>
        </authorList>
    </citation>
    <scope>NUCLEOTIDE SEQUENCE [LARGE SCALE GENOMIC DNA]</scope>
    <source>
        <strain evidence="2 3">HHB12733</strain>
    </source>
</reference>
<feature type="compositionally biased region" description="Polar residues" evidence="1">
    <location>
        <begin position="20"/>
        <end position="33"/>
    </location>
</feature>
<proteinExistence type="predicted"/>
<gene>
    <name evidence="2" type="ORF">CALCODRAFT_511302</name>
</gene>